<gene>
    <name evidence="4" type="ORF">Ab1vBOLIVR5_gp28</name>
</gene>
<sequence length="835" mass="87910">MPVSESHIKPVSSLTAGAGLASSLNLVIERTNDSAKIINANERNIGDMSALKSDDQSSLVNAFNELTSRLEDGDLISVYVGLLKDLNTQNKTNVVAAINEVNNAVGPLSLLEIQNVTNVVSALNYLNDTVGQLANIGDGDFTNIIDALNSKVAKAGDEMTGALKMKNGTVISEIFSGDDAVSSKTKNSFEIKTPGGVGFYPNDATGSVPAGEASHFFNVDTGDMTARGNIVAEKDFDGKDVIVRGTKVSFVDSSGAQEAAVSKETNGAIRVTAKNGASTALFDFVGNQLKLPSAPTAATSATRKDYVDKQVSDLNTAVDDEYFKKAGGDISGTTKVKNLLTIDTTVEAKTNLSIRQSASNEIPTLTFTSVDDGSELGSAYYDAASNTVRIKTASNTGAGKLFSFDVDGNIDMINSTGPTKNTHASTKKYVDDRITFARARANHTGTQLMNTISNAGALATLNKVTVSEIDASGSPSGVTALFGDGAWKTVDLDMAKYLRNDITTAQAMASSLSITGSATITTVGNASQLLFDDGGSTKASLSYRKAEKTVMLFNESKVLKFDDTGKVILPGGQEFNANGSAAMKGLSITGNVTCTGSAAFDSTGTFAGGIIVKALGTGTDVALRFVETNGTERSKIVSVPDKSITFRSNGKLWQFNYLGNTVLPGNLQVTGGQIKKSLSATNGIYLGDDDMLISYGSSANNRRVVFGGVGEIFGMKPDDTKLWEINGSTGAFWSAGDVTAMSDRRVKSNIQGIDSALDKVSALRGVTFEKDIEPGVTKYGFIAQEVQEVVPELVTEHNDRLAVDATHGFEALLIESVKELKARVEFLEAQLANKS</sequence>
<accession>A0A858MSF8</accession>
<feature type="domain" description="Peptidase S74" evidence="3">
    <location>
        <begin position="742"/>
        <end position="831"/>
    </location>
</feature>
<keyword evidence="5" id="KW-1185">Reference proteome</keyword>
<evidence type="ECO:0000256" key="2">
    <source>
        <dbReference type="ARBA" id="ARBA00022732"/>
    </source>
</evidence>
<protein>
    <submittedName>
        <fullName evidence="4">Tail fiber protein</fullName>
    </submittedName>
</protein>
<evidence type="ECO:0000313" key="5">
    <source>
        <dbReference type="Proteomes" id="UP000671873"/>
    </source>
</evidence>
<evidence type="ECO:0000313" key="4">
    <source>
        <dbReference type="EMBL" id="QIW87676.1"/>
    </source>
</evidence>
<proteinExistence type="predicted"/>
<dbReference type="EMBL" id="MT234342">
    <property type="protein sequence ID" value="QIW87676.1"/>
    <property type="molecule type" value="Genomic_DNA"/>
</dbReference>
<dbReference type="GO" id="GO:0098015">
    <property type="term" value="C:virus tail"/>
    <property type="evidence" value="ECO:0007669"/>
    <property type="project" value="UniProtKB-KW"/>
</dbReference>
<comment type="subcellular location">
    <subcellularLocation>
        <location evidence="1">Virion</location>
    </subcellularLocation>
</comment>
<dbReference type="Proteomes" id="UP000671873">
    <property type="component" value="Segment"/>
</dbReference>
<keyword evidence="2" id="KW-0946">Virion</keyword>
<dbReference type="PROSITE" id="PS51688">
    <property type="entry name" value="ICA"/>
    <property type="match status" value="1"/>
</dbReference>
<organism evidence="4 5">
    <name type="scientific">Agrobacterium phage OLIVR5</name>
    <dbReference type="NCBI Taxonomy" id="2723773"/>
    <lineage>
        <taxon>Viruses</taxon>
        <taxon>Duplodnaviria</taxon>
        <taxon>Heunggongvirae</taxon>
        <taxon>Uroviricota</taxon>
        <taxon>Caudoviricetes</taxon>
        <taxon>Pootjesviridae</taxon>
        <taxon>Heverleevirus</taxon>
        <taxon>Heverleevirus OLIVR5</taxon>
    </lineage>
</organism>
<dbReference type="Pfam" id="PF13884">
    <property type="entry name" value="Peptidase_S74"/>
    <property type="match status" value="1"/>
</dbReference>
<evidence type="ECO:0000256" key="1">
    <source>
        <dbReference type="ARBA" id="ARBA00004328"/>
    </source>
</evidence>
<keyword evidence="2" id="KW-1227">Viral tail protein</keyword>
<dbReference type="InterPro" id="IPR030392">
    <property type="entry name" value="S74_ICA"/>
</dbReference>
<name>A0A858MSF8_9CAUD</name>
<reference evidence="4 5" key="1">
    <citation type="submission" date="2020-03" db="EMBL/GenBank/DDBJ databases">
        <authorList>
            <person name="Holtappels D."/>
            <person name="Bomans J.P.J."/>
            <person name="Lavigne R."/>
            <person name="Wagemans J."/>
        </authorList>
    </citation>
    <scope>NUCLEOTIDE SEQUENCE [LARGE SCALE GENOMIC DNA]</scope>
    <source>
        <strain evidence="4 5">OLIVR5</strain>
    </source>
</reference>
<evidence type="ECO:0000259" key="3">
    <source>
        <dbReference type="PROSITE" id="PS51688"/>
    </source>
</evidence>